<dbReference type="OrthoDB" id="9798761at2"/>
<dbReference type="InterPro" id="IPR011089">
    <property type="entry name" value="GmrSD_C"/>
</dbReference>
<evidence type="ECO:0000259" key="1">
    <source>
        <dbReference type="Pfam" id="PF03235"/>
    </source>
</evidence>
<feature type="domain" description="GmrSD restriction endonucleases C-terminal" evidence="2">
    <location>
        <begin position="474"/>
        <end position="621"/>
    </location>
</feature>
<organism evidence="3 4">
    <name type="scientific">Pseudomonas caricapapayae</name>
    <dbReference type="NCBI Taxonomy" id="46678"/>
    <lineage>
        <taxon>Bacteria</taxon>
        <taxon>Pseudomonadati</taxon>
        <taxon>Pseudomonadota</taxon>
        <taxon>Gammaproteobacteria</taxon>
        <taxon>Pseudomonadales</taxon>
        <taxon>Pseudomonadaceae</taxon>
        <taxon>Pseudomonas</taxon>
    </lineage>
</organism>
<proteinExistence type="predicted"/>
<dbReference type="Pfam" id="PF03235">
    <property type="entry name" value="GmrSD_N"/>
    <property type="match status" value="1"/>
</dbReference>
<feature type="domain" description="GmrSD restriction endonucleases N-terminal" evidence="1">
    <location>
        <begin position="12"/>
        <end position="209"/>
    </location>
</feature>
<dbReference type="AlphaFoldDB" id="A0A0P9KUB5"/>
<comment type="caution">
    <text evidence="3">The sequence shown here is derived from an EMBL/GenBank/DDBJ whole genome shotgun (WGS) entry which is preliminary data.</text>
</comment>
<dbReference type="PANTHER" id="PTHR35149:SF1">
    <property type="entry name" value="DUF5655 DOMAIN-CONTAINING PROTEIN"/>
    <property type="match status" value="1"/>
</dbReference>
<dbReference type="Pfam" id="PF07510">
    <property type="entry name" value="GmrSD_C"/>
    <property type="match status" value="1"/>
</dbReference>
<reference evidence="3 4" key="1">
    <citation type="submission" date="2018-08" db="EMBL/GenBank/DDBJ databases">
        <title>Recombination of ecologically and evolutionarily significant loci maintains genetic cohesion in the Pseudomonas syringae species complex.</title>
        <authorList>
            <person name="Dillon M."/>
            <person name="Thakur S."/>
            <person name="Almeida R.N.D."/>
            <person name="Weir B.S."/>
            <person name="Guttman D.S."/>
        </authorList>
    </citation>
    <scope>NUCLEOTIDE SEQUENCE [LARGE SCALE GENOMIC DNA]</scope>
    <source>
        <strain evidence="3 4">ICMP 4086</strain>
    </source>
</reference>
<dbReference type="EMBL" id="RBOC01000157">
    <property type="protein sequence ID" value="RMM06471.1"/>
    <property type="molecule type" value="Genomic_DNA"/>
</dbReference>
<name>A0A0P9KUB5_9PSED</name>
<dbReference type="RefSeq" id="WP_055009024.1">
    <property type="nucleotide sequence ID" value="NZ_LJPW01000069.1"/>
</dbReference>
<evidence type="ECO:0008006" key="5">
    <source>
        <dbReference type="Google" id="ProtNLM"/>
    </source>
</evidence>
<sequence length="672" mass="76693">MPPSDAMLRHIGEVLDHYSFLIPDYQRGYSWSESQWQALWRDIRNVAGSGVEQHFIGMMLVRNCPQKKERPSVEVVDGQQRLMTVMILANVLRARLGEPSQRYAVDFQDNQELQNYFNFYVLNDPIFEASLSREPSSYALNLKAASEFYADLVHALPDEVVRQSLDLMLDRFCLFLLAVSPTLDIHVAFETLNNRGRPLSKMELLKNRLIYLSTFAARPGEDTAALRDHVHSAWKGIYRALGHSEKTQHQDDEFLLAHATAYFKRKREADWLENTLFNQVFAVGVEQTTFAFIRDYIQSLEAAAVWWSHIHSPALMPPGHQKQLNRLEHAGFAFFKPLILSAYLRASSDIRGAMNTPREHARALACVEALLVEIERFIVVVLRLSGIRGTAGRADMESAAYTLLKPGRDGFLAEDHGIGKLDSKGAVQLVSRLVRAYASNTEYDDGRYDDNDFKWPGLFFPFQLQTHIERRFQNGDGFYKWDFTRLALYEYEASFHKDGNNPVKIAWSDFHFDETVEHIFPQNPSGHGKAYWDEKIPVDGRSNRNLRITKALQNSLGNLLFLSRSSNAAASNDAYSIKQGRTETGKRARYENASYSATEVAQEFRDWSAQSIAVRGVALLKFIERRWDIKLTNTPDDLKSYLPLCFGQQEHAIKEGKAGKFSTRGLKQALSK</sequence>
<protein>
    <recommendedName>
        <fullName evidence="5">DUF262 domain-containing protein</fullName>
    </recommendedName>
</protein>
<gene>
    <name evidence="3" type="ORF">ALQ84_03187</name>
</gene>
<dbReference type="InterPro" id="IPR004919">
    <property type="entry name" value="GmrSD_N"/>
</dbReference>
<evidence type="ECO:0000313" key="4">
    <source>
        <dbReference type="Proteomes" id="UP000278587"/>
    </source>
</evidence>
<accession>A0A0P9KUB5</accession>
<evidence type="ECO:0000259" key="2">
    <source>
        <dbReference type="Pfam" id="PF07510"/>
    </source>
</evidence>
<dbReference type="Proteomes" id="UP000278587">
    <property type="component" value="Unassembled WGS sequence"/>
</dbReference>
<dbReference type="PANTHER" id="PTHR35149">
    <property type="entry name" value="SLL5132 PROTEIN"/>
    <property type="match status" value="1"/>
</dbReference>
<evidence type="ECO:0000313" key="3">
    <source>
        <dbReference type="EMBL" id="RMM06471.1"/>
    </source>
</evidence>